<dbReference type="EMBL" id="RKQG01000002">
    <property type="protein sequence ID" value="RPE28999.1"/>
    <property type="molecule type" value="Genomic_DNA"/>
</dbReference>
<proteinExistence type="inferred from homology"/>
<organism evidence="10 11">
    <name type="scientific">Kitasatospora cineracea</name>
    <dbReference type="NCBI Taxonomy" id="88074"/>
    <lineage>
        <taxon>Bacteria</taxon>
        <taxon>Bacillati</taxon>
        <taxon>Actinomycetota</taxon>
        <taxon>Actinomycetes</taxon>
        <taxon>Kitasatosporales</taxon>
        <taxon>Streptomycetaceae</taxon>
        <taxon>Kitasatospora</taxon>
    </lineage>
</organism>
<feature type="transmembrane region" description="Helical" evidence="9">
    <location>
        <begin position="180"/>
        <end position="206"/>
    </location>
</feature>
<feature type="transmembrane region" description="Helical" evidence="9">
    <location>
        <begin position="243"/>
        <end position="261"/>
    </location>
</feature>
<evidence type="ECO:0000313" key="10">
    <source>
        <dbReference type="EMBL" id="RPE28999.1"/>
    </source>
</evidence>
<dbReference type="RefSeq" id="WP_123820653.1">
    <property type="nucleotide sequence ID" value="NZ_RKQG01000002.1"/>
</dbReference>
<name>A0A3N4RC94_9ACTN</name>
<keyword evidence="11" id="KW-1185">Reference proteome</keyword>
<evidence type="ECO:0000256" key="4">
    <source>
        <dbReference type="ARBA" id="ARBA00022692"/>
    </source>
</evidence>
<dbReference type="PIRSF" id="PIRSF016502">
    <property type="entry name" value="Urea_transporter"/>
    <property type="match status" value="1"/>
</dbReference>
<dbReference type="GO" id="GO:0015204">
    <property type="term" value="F:urea transmembrane transporter activity"/>
    <property type="evidence" value="ECO:0007669"/>
    <property type="project" value="InterPro"/>
</dbReference>
<dbReference type="Proteomes" id="UP000266906">
    <property type="component" value="Unassembled WGS sequence"/>
</dbReference>
<dbReference type="InterPro" id="IPR029020">
    <property type="entry name" value="Ammonium/urea_transptr"/>
</dbReference>
<sequence length="338" mass="34626">MTSGAGPGLRRALTRQPSAYLVASLRGVGQVDLQAQPLTGALILAALWAAGWQVGLFATLGTLIATATAYALDVDRGSIGQGLQGYSGCLTGIALVGSLGHHPATYVLTVVGCAVTTVLTATLATLLAPYRLTPLTAPFCLVSGVMVLGAPSFARIWHGAPAPVANPTSGDTGITFSDLWHAFFTNVSQVFLVNSWYVGLIMLAGLACAGLRVLLAAALGSVAGIVAAWALGAPTAQISSGIYGYNAVLVGIALGAVFLAATPWNAGYALFGAALSTGLTAAITSLFTPFDGHTFTWPFILTTWALLAAVPQLPRLRAATARGPSPHPRPRPEEGTHR</sequence>
<feature type="transmembrane region" description="Helical" evidence="9">
    <location>
        <begin position="83"/>
        <end position="100"/>
    </location>
</feature>
<gene>
    <name evidence="10" type="ORF">EDD38_6145</name>
</gene>
<feature type="transmembrane region" description="Helical" evidence="9">
    <location>
        <begin position="41"/>
        <end position="71"/>
    </location>
</feature>
<feature type="transmembrane region" description="Helical" evidence="9">
    <location>
        <begin position="213"/>
        <end position="231"/>
    </location>
</feature>
<dbReference type="Pfam" id="PF03253">
    <property type="entry name" value="UT"/>
    <property type="match status" value="1"/>
</dbReference>
<accession>A0A3N4RC94</accession>
<evidence type="ECO:0000256" key="7">
    <source>
        <dbReference type="PIRSR" id="PIRSR016502-1"/>
    </source>
</evidence>
<feature type="transmembrane region" description="Helical" evidence="9">
    <location>
        <begin position="106"/>
        <end position="127"/>
    </location>
</feature>
<reference evidence="10 11" key="1">
    <citation type="submission" date="2018-11" db="EMBL/GenBank/DDBJ databases">
        <title>Sequencing the genomes of 1000 actinobacteria strains.</title>
        <authorList>
            <person name="Klenk H.-P."/>
        </authorList>
    </citation>
    <scope>NUCLEOTIDE SEQUENCE [LARGE SCALE GENOMIC DNA]</scope>
    <source>
        <strain evidence="10 11">DSM 44781</strain>
    </source>
</reference>
<keyword evidence="3" id="KW-1003">Cell membrane</keyword>
<dbReference type="Gene3D" id="1.10.3430.10">
    <property type="entry name" value="Ammonium transporter AmtB like domains"/>
    <property type="match status" value="1"/>
</dbReference>
<evidence type="ECO:0000256" key="9">
    <source>
        <dbReference type="SAM" id="Phobius"/>
    </source>
</evidence>
<dbReference type="GO" id="GO:0005886">
    <property type="term" value="C:plasma membrane"/>
    <property type="evidence" value="ECO:0007669"/>
    <property type="project" value="UniProtKB-SubCell"/>
</dbReference>
<evidence type="ECO:0000256" key="1">
    <source>
        <dbReference type="ARBA" id="ARBA00004651"/>
    </source>
</evidence>
<comment type="subcellular location">
    <subcellularLocation>
        <location evidence="1">Cell membrane</location>
        <topology evidence="1">Multi-pass membrane protein</topology>
    </subcellularLocation>
</comment>
<keyword evidence="4 9" id="KW-0812">Transmembrane</keyword>
<dbReference type="PANTHER" id="PTHR10464:SF4">
    <property type="entry name" value="UREA TRANSPORTER"/>
    <property type="match status" value="1"/>
</dbReference>
<evidence type="ECO:0000313" key="11">
    <source>
        <dbReference type="Proteomes" id="UP000266906"/>
    </source>
</evidence>
<comment type="similarity">
    <text evidence="2">Belongs to the urea transporter family.</text>
</comment>
<protein>
    <submittedName>
        <fullName evidence="10">Urea transporter</fullName>
    </submittedName>
</protein>
<dbReference type="InterPro" id="IPR004937">
    <property type="entry name" value="Urea_transporter"/>
</dbReference>
<dbReference type="AlphaFoldDB" id="A0A3N4RC94"/>
<feature type="site" description="Important for channel permeability" evidence="7">
    <location>
        <position position="296"/>
    </location>
</feature>
<evidence type="ECO:0000256" key="5">
    <source>
        <dbReference type="ARBA" id="ARBA00022989"/>
    </source>
</evidence>
<comment type="caution">
    <text evidence="10">The sequence shown here is derived from an EMBL/GenBank/DDBJ whole genome shotgun (WGS) entry which is preliminary data.</text>
</comment>
<evidence type="ECO:0000256" key="8">
    <source>
        <dbReference type="SAM" id="MobiDB-lite"/>
    </source>
</evidence>
<feature type="region of interest" description="Disordered" evidence="8">
    <location>
        <begin position="319"/>
        <end position="338"/>
    </location>
</feature>
<evidence type="ECO:0000256" key="6">
    <source>
        <dbReference type="ARBA" id="ARBA00023136"/>
    </source>
</evidence>
<keyword evidence="6 9" id="KW-0472">Membrane</keyword>
<feature type="transmembrane region" description="Helical" evidence="9">
    <location>
        <begin position="294"/>
        <end position="313"/>
    </location>
</feature>
<feature type="transmembrane region" description="Helical" evidence="9">
    <location>
        <begin position="139"/>
        <end position="160"/>
    </location>
</feature>
<keyword evidence="5 9" id="KW-1133">Transmembrane helix</keyword>
<evidence type="ECO:0000256" key="3">
    <source>
        <dbReference type="ARBA" id="ARBA00022475"/>
    </source>
</evidence>
<evidence type="ECO:0000256" key="2">
    <source>
        <dbReference type="ARBA" id="ARBA00005914"/>
    </source>
</evidence>
<feature type="transmembrane region" description="Helical" evidence="9">
    <location>
        <begin position="268"/>
        <end position="288"/>
    </location>
</feature>
<dbReference type="PANTHER" id="PTHR10464">
    <property type="entry name" value="UREA TRANSPORTER"/>
    <property type="match status" value="1"/>
</dbReference>